<dbReference type="InterPro" id="IPR050512">
    <property type="entry name" value="Sulf_AdTrans/APS_kinase"/>
</dbReference>
<keyword evidence="1" id="KW-0808">Transferase</keyword>
<dbReference type="Gene3D" id="3.40.50.300">
    <property type="entry name" value="P-loop containing nucleotide triphosphate hydrolases"/>
    <property type="match status" value="1"/>
</dbReference>
<evidence type="ECO:0000313" key="4">
    <source>
        <dbReference type="Proteomes" id="UP000256379"/>
    </source>
</evidence>
<organism evidence="3 4">
    <name type="scientific">Helicobacter didelphidarum</name>
    <dbReference type="NCBI Taxonomy" id="2040648"/>
    <lineage>
        <taxon>Bacteria</taxon>
        <taxon>Pseudomonadati</taxon>
        <taxon>Campylobacterota</taxon>
        <taxon>Epsilonproteobacteria</taxon>
        <taxon>Campylobacterales</taxon>
        <taxon>Helicobacteraceae</taxon>
        <taxon>Helicobacter</taxon>
    </lineage>
</organism>
<dbReference type="GO" id="GO:0005737">
    <property type="term" value="C:cytoplasm"/>
    <property type="evidence" value="ECO:0007669"/>
    <property type="project" value="TreeGrafter"/>
</dbReference>
<dbReference type="PANTHER" id="PTHR42700:SF1">
    <property type="entry name" value="SULFATE ADENYLYLTRANSFERASE"/>
    <property type="match status" value="1"/>
</dbReference>
<accession>A0A3D8IPH3</accession>
<dbReference type="NCBIfam" id="NF004041">
    <property type="entry name" value="PRK05541.1"/>
    <property type="match status" value="1"/>
</dbReference>
<sequence>MQGLIFITGLSGSGKSTLSYALIERLYKNLGIKAILLDGDSLRECVGNTDYSKEGRERMSMYYMKTAQMLVNQGFIVVLASISMFENTRQFGRHNIPNYLEIYLEVSKEILASRDSKGLYKNNEANIAGINQNIELPTSSDIVLKDKFDRENVLKIILAKIKKFK</sequence>
<dbReference type="RefSeq" id="WP_115542308.1">
    <property type="nucleotide sequence ID" value="NZ_NXLQ01000002.1"/>
</dbReference>
<protein>
    <submittedName>
        <fullName evidence="3">Adenylyl-sulfate kinase</fullName>
    </submittedName>
</protein>
<dbReference type="GO" id="GO:0010134">
    <property type="term" value="P:sulfate assimilation via adenylyl sulfate reduction"/>
    <property type="evidence" value="ECO:0007669"/>
    <property type="project" value="TreeGrafter"/>
</dbReference>
<evidence type="ECO:0000256" key="1">
    <source>
        <dbReference type="ARBA" id="ARBA00022679"/>
    </source>
</evidence>
<dbReference type="InterPro" id="IPR059117">
    <property type="entry name" value="APS_kinase_dom"/>
</dbReference>
<dbReference type="GO" id="GO:0016301">
    <property type="term" value="F:kinase activity"/>
    <property type="evidence" value="ECO:0007669"/>
    <property type="project" value="UniProtKB-KW"/>
</dbReference>
<reference evidence="3 4" key="1">
    <citation type="submission" date="2018-04" db="EMBL/GenBank/DDBJ databases">
        <title>Novel Campyloabacter and Helicobacter Species and Strains.</title>
        <authorList>
            <person name="Mannion A.J."/>
            <person name="Shen Z."/>
            <person name="Fox J.G."/>
        </authorList>
    </citation>
    <scope>NUCLEOTIDE SEQUENCE [LARGE SCALE GENOMIC DNA]</scope>
    <source>
        <strain evidence="3 4">MIT 17-337</strain>
    </source>
</reference>
<dbReference type="OrthoDB" id="9804504at2"/>
<evidence type="ECO:0000259" key="2">
    <source>
        <dbReference type="Pfam" id="PF01583"/>
    </source>
</evidence>
<dbReference type="InterPro" id="IPR027417">
    <property type="entry name" value="P-loop_NTPase"/>
</dbReference>
<dbReference type="PANTHER" id="PTHR42700">
    <property type="entry name" value="SULFATE ADENYLYLTRANSFERASE"/>
    <property type="match status" value="1"/>
</dbReference>
<dbReference type="Proteomes" id="UP000256379">
    <property type="component" value="Unassembled WGS sequence"/>
</dbReference>
<dbReference type="AlphaFoldDB" id="A0A3D8IPH3"/>
<dbReference type="GO" id="GO:0019379">
    <property type="term" value="P:sulfate assimilation, phosphoadenylyl sulfate reduction by phosphoadenylyl-sulfate reductase (thioredoxin)"/>
    <property type="evidence" value="ECO:0007669"/>
    <property type="project" value="TreeGrafter"/>
</dbReference>
<name>A0A3D8IPH3_9HELI</name>
<keyword evidence="3" id="KW-0418">Kinase</keyword>
<comment type="caution">
    <text evidence="3">The sequence shown here is derived from an EMBL/GenBank/DDBJ whole genome shotgun (WGS) entry which is preliminary data.</text>
</comment>
<keyword evidence="4" id="KW-1185">Reference proteome</keyword>
<dbReference type="GO" id="GO:0004781">
    <property type="term" value="F:sulfate adenylyltransferase (ATP) activity"/>
    <property type="evidence" value="ECO:0007669"/>
    <property type="project" value="TreeGrafter"/>
</dbReference>
<feature type="domain" description="APS kinase" evidence="2">
    <location>
        <begin position="4"/>
        <end position="145"/>
    </location>
</feature>
<gene>
    <name evidence="3" type="ORF">CQA53_01750</name>
</gene>
<dbReference type="EMBL" id="NXLQ01000002">
    <property type="protein sequence ID" value="RDU67013.1"/>
    <property type="molecule type" value="Genomic_DNA"/>
</dbReference>
<dbReference type="Pfam" id="PF01583">
    <property type="entry name" value="APS_kinase"/>
    <property type="match status" value="1"/>
</dbReference>
<proteinExistence type="predicted"/>
<evidence type="ECO:0000313" key="3">
    <source>
        <dbReference type="EMBL" id="RDU67013.1"/>
    </source>
</evidence>
<dbReference type="SUPFAM" id="SSF52540">
    <property type="entry name" value="P-loop containing nucleoside triphosphate hydrolases"/>
    <property type="match status" value="1"/>
</dbReference>